<evidence type="ECO:0000256" key="5">
    <source>
        <dbReference type="ARBA" id="ARBA00022692"/>
    </source>
</evidence>
<accession>A0ABS4U183</accession>
<evidence type="ECO:0000256" key="3">
    <source>
        <dbReference type="ARBA" id="ARBA00022448"/>
    </source>
</evidence>
<dbReference type="SUPFAM" id="SSF144083">
    <property type="entry name" value="Magnesium transport protein CorA, transmembrane region"/>
    <property type="match status" value="1"/>
</dbReference>
<dbReference type="InterPro" id="IPR045863">
    <property type="entry name" value="CorA_TM1_TM2"/>
</dbReference>
<dbReference type="CDD" id="cd12822">
    <property type="entry name" value="TmCorA-like"/>
    <property type="match status" value="1"/>
</dbReference>
<dbReference type="SUPFAM" id="SSF143865">
    <property type="entry name" value="CorA soluble domain-like"/>
    <property type="match status" value="1"/>
</dbReference>
<evidence type="ECO:0000256" key="8">
    <source>
        <dbReference type="SAM" id="Phobius"/>
    </source>
</evidence>
<dbReference type="InterPro" id="IPR045861">
    <property type="entry name" value="CorA_cytoplasmic_dom"/>
</dbReference>
<evidence type="ECO:0000313" key="10">
    <source>
        <dbReference type="Proteomes" id="UP001519332"/>
    </source>
</evidence>
<evidence type="ECO:0000256" key="7">
    <source>
        <dbReference type="ARBA" id="ARBA00023136"/>
    </source>
</evidence>
<protein>
    <submittedName>
        <fullName evidence="9">Magnesium transporter</fullName>
    </submittedName>
</protein>
<proteinExistence type="inferred from homology"/>
<name>A0ABS4U183_9PSEU</name>
<evidence type="ECO:0000256" key="4">
    <source>
        <dbReference type="ARBA" id="ARBA00022475"/>
    </source>
</evidence>
<gene>
    <name evidence="9" type="ORF">JOF56_010378</name>
</gene>
<reference evidence="9 10" key="1">
    <citation type="submission" date="2021-03" db="EMBL/GenBank/DDBJ databases">
        <title>Sequencing the genomes of 1000 actinobacteria strains.</title>
        <authorList>
            <person name="Klenk H.-P."/>
        </authorList>
    </citation>
    <scope>NUCLEOTIDE SEQUENCE [LARGE SCALE GENOMIC DNA]</scope>
    <source>
        <strain evidence="9 10">DSM 46670</strain>
    </source>
</reference>
<evidence type="ECO:0000256" key="6">
    <source>
        <dbReference type="ARBA" id="ARBA00022989"/>
    </source>
</evidence>
<evidence type="ECO:0000256" key="1">
    <source>
        <dbReference type="ARBA" id="ARBA00004651"/>
    </source>
</evidence>
<keyword evidence="4" id="KW-1003">Cell membrane</keyword>
<feature type="transmembrane region" description="Helical" evidence="8">
    <location>
        <begin position="294"/>
        <end position="314"/>
    </location>
</feature>
<evidence type="ECO:0000313" key="9">
    <source>
        <dbReference type="EMBL" id="MBP2329993.1"/>
    </source>
</evidence>
<dbReference type="RefSeq" id="WP_209646674.1">
    <property type="nucleotide sequence ID" value="NZ_JAGINW010000001.1"/>
</dbReference>
<keyword evidence="5 8" id="KW-0812">Transmembrane</keyword>
<dbReference type="PANTHER" id="PTHR46494:SF1">
    <property type="entry name" value="CORA FAMILY METAL ION TRANSPORTER (EUROFUNG)"/>
    <property type="match status" value="1"/>
</dbReference>
<comment type="subcellular location">
    <subcellularLocation>
        <location evidence="1">Cell membrane</location>
        <topology evidence="1">Multi-pass membrane protein</topology>
    </subcellularLocation>
</comment>
<dbReference type="Proteomes" id="UP001519332">
    <property type="component" value="Unassembled WGS sequence"/>
</dbReference>
<comment type="similarity">
    <text evidence="2">Belongs to the CorA metal ion transporter (MIT) (TC 1.A.35) family.</text>
</comment>
<dbReference type="Gene3D" id="1.20.58.340">
    <property type="entry name" value="Magnesium transport protein CorA, transmembrane region"/>
    <property type="match status" value="2"/>
</dbReference>
<feature type="transmembrane region" description="Helical" evidence="8">
    <location>
        <begin position="264"/>
        <end position="282"/>
    </location>
</feature>
<comment type="caution">
    <text evidence="9">The sequence shown here is derived from an EMBL/GenBank/DDBJ whole genome shotgun (WGS) entry which is preliminary data.</text>
</comment>
<keyword evidence="6 8" id="KW-1133">Transmembrane helix</keyword>
<dbReference type="EMBL" id="JAGINW010000001">
    <property type="protein sequence ID" value="MBP2329993.1"/>
    <property type="molecule type" value="Genomic_DNA"/>
</dbReference>
<keyword evidence="10" id="KW-1185">Reference proteome</keyword>
<evidence type="ECO:0000256" key="2">
    <source>
        <dbReference type="ARBA" id="ARBA00009765"/>
    </source>
</evidence>
<dbReference type="PANTHER" id="PTHR46494">
    <property type="entry name" value="CORA FAMILY METAL ION TRANSPORTER (EUROFUNG)"/>
    <property type="match status" value="1"/>
</dbReference>
<sequence>MTRSRVYRHGRLESENFAPEQLADNLADPDTTVWLDLAAPGKQDLAEISRLLGLHEIAVEDATQQHERPKLSHYPGHALIIAYAVETLESGELRAFELAVFIAKQTLVTVRKDPAFNMEKVVTRWDAESEIDGVGYLLHGVLDYIVDSYLDAVVALDDRTETLEDDIFTQAPNSADMQRRSLSMHKSLGQLRRKVSPMREVLTPLMRRDSAIYSEHMLPYFQDVLDHVLWASEQVESLRDLVATIRDTQLNLQGNRMNLIMKKVTSWAAIIAVPTAITGFYGQNVPVPGVDHPLGLWISTIAIVLVSITLYATFKRKDWL</sequence>
<dbReference type="Pfam" id="PF01544">
    <property type="entry name" value="CorA"/>
    <property type="match status" value="1"/>
</dbReference>
<dbReference type="Gene3D" id="3.30.460.20">
    <property type="entry name" value="CorA soluble domain-like"/>
    <property type="match status" value="1"/>
</dbReference>
<keyword evidence="7 8" id="KW-0472">Membrane</keyword>
<dbReference type="InterPro" id="IPR002523">
    <property type="entry name" value="MgTranspt_CorA/ZnTranspt_ZntB"/>
</dbReference>
<keyword evidence="3" id="KW-0813">Transport</keyword>
<organism evidence="9 10">
    <name type="scientific">Kibdelosporangium banguiense</name>
    <dbReference type="NCBI Taxonomy" id="1365924"/>
    <lineage>
        <taxon>Bacteria</taxon>
        <taxon>Bacillati</taxon>
        <taxon>Actinomycetota</taxon>
        <taxon>Actinomycetes</taxon>
        <taxon>Pseudonocardiales</taxon>
        <taxon>Pseudonocardiaceae</taxon>
        <taxon>Kibdelosporangium</taxon>
    </lineage>
</organism>